<evidence type="ECO:0000259" key="4">
    <source>
        <dbReference type="PROSITE" id="PS50042"/>
    </source>
</evidence>
<protein>
    <submittedName>
        <fullName evidence="5">Crp/Fnr family transcriptional regulator</fullName>
    </submittedName>
</protein>
<keyword evidence="6" id="KW-1185">Reference proteome</keyword>
<accession>A0A544QT49</accession>
<dbReference type="AlphaFoldDB" id="A0A544QT49"/>
<dbReference type="PROSITE" id="PS50042">
    <property type="entry name" value="CNMP_BINDING_3"/>
    <property type="match status" value="1"/>
</dbReference>
<dbReference type="OrthoDB" id="3176638at2"/>
<keyword evidence="3" id="KW-0804">Transcription</keyword>
<evidence type="ECO:0000313" key="5">
    <source>
        <dbReference type="EMBL" id="TQQ83217.1"/>
    </source>
</evidence>
<dbReference type="EMBL" id="SGJB01000021">
    <property type="protein sequence ID" value="TQQ83217.1"/>
    <property type="molecule type" value="Genomic_DNA"/>
</dbReference>
<sequence>MLNHFEEISSFPLFNGISSNDLEMMFKCFGIYKRKYLKDEIIFLECQDIKFIGVIIHGKVHMIKEDLDGNNSILVYMSNGDIIGESFACGIDTISKVSFIANKDTEILFIPFHKIVNMCKMTCSFHHKLIENMLKVISTKNIMLINKIEIVSKKKLRDKIMSYLQLQKSLSNDEYFKIPLGRTELADYLCSDRSALTRELYNMKREGLIEFEKNIFKINIDF</sequence>
<dbReference type="CDD" id="cd00038">
    <property type="entry name" value="CAP_ED"/>
    <property type="match status" value="1"/>
</dbReference>
<evidence type="ECO:0000313" key="6">
    <source>
        <dbReference type="Proteomes" id="UP000317863"/>
    </source>
</evidence>
<dbReference type="SUPFAM" id="SSF46785">
    <property type="entry name" value="Winged helix' DNA-binding domain"/>
    <property type="match status" value="1"/>
</dbReference>
<dbReference type="InterPro" id="IPR012318">
    <property type="entry name" value="HTH_CRP"/>
</dbReference>
<dbReference type="GO" id="GO:0006355">
    <property type="term" value="P:regulation of DNA-templated transcription"/>
    <property type="evidence" value="ECO:0007669"/>
    <property type="project" value="InterPro"/>
</dbReference>
<reference evidence="5 6" key="1">
    <citation type="submission" date="2019-02" db="EMBL/GenBank/DDBJ databases">
        <title>Peptostreptococcaceae bacterium ZHW00191 nov., a new bacterium isolated from the human gut.</title>
        <authorList>
            <person name="Zhou H.-W."/>
            <person name="Chen X.-J."/>
        </authorList>
    </citation>
    <scope>NUCLEOTIDE SEQUENCE [LARGE SCALE GENOMIC DNA]</scope>
    <source>
        <strain evidence="5 6">ZHW00191</strain>
    </source>
</reference>
<evidence type="ECO:0000256" key="1">
    <source>
        <dbReference type="ARBA" id="ARBA00023015"/>
    </source>
</evidence>
<dbReference type="RefSeq" id="WP_142536711.1">
    <property type="nucleotide sequence ID" value="NZ_SGJB01000021.1"/>
</dbReference>
<feature type="domain" description="Cyclic nucleotide-binding" evidence="4">
    <location>
        <begin position="13"/>
        <end position="136"/>
    </location>
</feature>
<dbReference type="InterPro" id="IPR000595">
    <property type="entry name" value="cNMP-bd_dom"/>
</dbReference>
<keyword evidence="2" id="KW-0238">DNA-binding</keyword>
<name>A0A544QT49_9FIRM</name>
<dbReference type="SUPFAM" id="SSF51206">
    <property type="entry name" value="cAMP-binding domain-like"/>
    <property type="match status" value="1"/>
</dbReference>
<organism evidence="5 6">
    <name type="scientific">Peptacetobacter hominis</name>
    <dbReference type="NCBI Taxonomy" id="2743610"/>
    <lineage>
        <taxon>Bacteria</taxon>
        <taxon>Bacillati</taxon>
        <taxon>Bacillota</taxon>
        <taxon>Clostridia</taxon>
        <taxon>Peptostreptococcales</taxon>
        <taxon>Peptostreptococcaceae</taxon>
        <taxon>Peptacetobacter</taxon>
    </lineage>
</organism>
<dbReference type="Pfam" id="PF00027">
    <property type="entry name" value="cNMP_binding"/>
    <property type="match status" value="1"/>
</dbReference>
<gene>
    <name evidence="5" type="ORF">EXD82_09680</name>
</gene>
<dbReference type="Gene3D" id="2.60.120.10">
    <property type="entry name" value="Jelly Rolls"/>
    <property type="match status" value="1"/>
</dbReference>
<keyword evidence="1" id="KW-0805">Transcription regulation</keyword>
<proteinExistence type="predicted"/>
<dbReference type="InterPro" id="IPR014710">
    <property type="entry name" value="RmlC-like_jellyroll"/>
</dbReference>
<comment type="caution">
    <text evidence="5">The sequence shown here is derived from an EMBL/GenBank/DDBJ whole genome shotgun (WGS) entry which is preliminary data.</text>
</comment>
<evidence type="ECO:0000256" key="3">
    <source>
        <dbReference type="ARBA" id="ARBA00023163"/>
    </source>
</evidence>
<dbReference type="InterPro" id="IPR018490">
    <property type="entry name" value="cNMP-bd_dom_sf"/>
</dbReference>
<dbReference type="GO" id="GO:0003677">
    <property type="term" value="F:DNA binding"/>
    <property type="evidence" value="ECO:0007669"/>
    <property type="project" value="UniProtKB-KW"/>
</dbReference>
<dbReference type="InterPro" id="IPR036390">
    <property type="entry name" value="WH_DNA-bd_sf"/>
</dbReference>
<dbReference type="Pfam" id="PF13545">
    <property type="entry name" value="HTH_Crp_2"/>
    <property type="match status" value="1"/>
</dbReference>
<dbReference type="Proteomes" id="UP000317863">
    <property type="component" value="Unassembled WGS sequence"/>
</dbReference>
<evidence type="ECO:0000256" key="2">
    <source>
        <dbReference type="ARBA" id="ARBA00023125"/>
    </source>
</evidence>